<dbReference type="PANTHER" id="PTHR42847:SF4">
    <property type="entry name" value="ALKANESULFONATE MONOOXYGENASE-RELATED"/>
    <property type="match status" value="1"/>
</dbReference>
<evidence type="ECO:0000256" key="2">
    <source>
        <dbReference type="ARBA" id="ARBA00022643"/>
    </source>
</evidence>
<dbReference type="EMBL" id="JADJZA010000007">
    <property type="protein sequence ID" value="MBK9297443.1"/>
    <property type="molecule type" value="Genomic_DNA"/>
</dbReference>
<evidence type="ECO:0000313" key="7">
    <source>
        <dbReference type="Proteomes" id="UP000727993"/>
    </source>
</evidence>
<name>A0A936NDK3_9ACTN</name>
<dbReference type="InterPro" id="IPR036661">
    <property type="entry name" value="Luciferase-like_sf"/>
</dbReference>
<dbReference type="InterPro" id="IPR050172">
    <property type="entry name" value="SsuD_RutA_monooxygenase"/>
</dbReference>
<dbReference type="GO" id="GO:0046306">
    <property type="term" value="P:alkanesulfonate catabolic process"/>
    <property type="evidence" value="ECO:0007669"/>
    <property type="project" value="TreeGrafter"/>
</dbReference>
<accession>A0A936NDK3</accession>
<evidence type="ECO:0000256" key="3">
    <source>
        <dbReference type="ARBA" id="ARBA00023002"/>
    </source>
</evidence>
<evidence type="ECO:0000256" key="1">
    <source>
        <dbReference type="ARBA" id="ARBA00022630"/>
    </source>
</evidence>
<dbReference type="Pfam" id="PF00296">
    <property type="entry name" value="Bac_luciferase"/>
    <property type="match status" value="1"/>
</dbReference>
<proteinExistence type="predicted"/>
<dbReference type="Proteomes" id="UP000727993">
    <property type="component" value="Unassembled WGS sequence"/>
</dbReference>
<keyword evidence="1" id="KW-0285">Flavoprotein</keyword>
<dbReference type="PANTHER" id="PTHR42847">
    <property type="entry name" value="ALKANESULFONATE MONOOXYGENASE"/>
    <property type="match status" value="1"/>
</dbReference>
<dbReference type="InterPro" id="IPR019921">
    <property type="entry name" value="Lucif-like_OxRdtase_Rv2161c"/>
</dbReference>
<sequence length="331" mass="34702">MSSIIGEGEQLRGIQLPIQSKSPTFAQPWEAQAGPGDLARIAAAADESRLGYVAVCDHVAVPTDVDISSTWYDTVATLAWLGARCPNLWLLSHVYVLAYRHPLVAAKGFATLDALTGGRAIMGVGAGHVRGEFEALDADFDGRGPALEEAIGVLRTAFEAANPGDVDAGFTLAGERWSADQVRVGPPPTRPGGPPIWVGGSSPAAVRRAAQLGDGWLPQGPPEGGMRAAIERIGQLREAAGRADEGFAVGVLCEPVRLGDPVTDQPSYALGGSADHVAERLGRYAERGINQLQLSFLATSVGDYCDQLLRFGAEVAPHLPPQPAPPADPIR</sequence>
<protein>
    <submittedName>
        <fullName evidence="6">TIGR03619 family F420-dependent LLM class oxidoreductase</fullName>
        <ecNumber evidence="6">1.-.-.-</ecNumber>
    </submittedName>
</protein>
<dbReference type="AlphaFoldDB" id="A0A936NDK3"/>
<keyword evidence="3 6" id="KW-0560">Oxidoreductase</keyword>
<dbReference type="EC" id="1.-.-.-" evidence="6"/>
<feature type="domain" description="Luciferase-like" evidence="5">
    <location>
        <begin position="25"/>
        <end position="251"/>
    </location>
</feature>
<organism evidence="6 7">
    <name type="scientific">Candidatus Neomicrothrix subdominans</name>
    <dbReference type="NCBI Taxonomy" id="2954438"/>
    <lineage>
        <taxon>Bacteria</taxon>
        <taxon>Bacillati</taxon>
        <taxon>Actinomycetota</taxon>
        <taxon>Acidimicrobiia</taxon>
        <taxon>Acidimicrobiales</taxon>
        <taxon>Microthrixaceae</taxon>
        <taxon>Candidatus Neomicrothrix</taxon>
    </lineage>
</organism>
<gene>
    <name evidence="6" type="ORF">IPN02_11545</name>
</gene>
<dbReference type="NCBIfam" id="TIGR03619">
    <property type="entry name" value="F420_Rv2161c"/>
    <property type="match status" value="1"/>
</dbReference>
<dbReference type="Gene3D" id="3.20.20.30">
    <property type="entry name" value="Luciferase-like domain"/>
    <property type="match status" value="1"/>
</dbReference>
<evidence type="ECO:0000256" key="4">
    <source>
        <dbReference type="ARBA" id="ARBA00023033"/>
    </source>
</evidence>
<evidence type="ECO:0000259" key="5">
    <source>
        <dbReference type="Pfam" id="PF00296"/>
    </source>
</evidence>
<evidence type="ECO:0000313" key="6">
    <source>
        <dbReference type="EMBL" id="MBK9297443.1"/>
    </source>
</evidence>
<dbReference type="GO" id="GO:0008726">
    <property type="term" value="F:alkanesulfonate monooxygenase activity"/>
    <property type="evidence" value="ECO:0007669"/>
    <property type="project" value="TreeGrafter"/>
</dbReference>
<keyword evidence="4" id="KW-0503">Monooxygenase</keyword>
<comment type="caution">
    <text evidence="6">The sequence shown here is derived from an EMBL/GenBank/DDBJ whole genome shotgun (WGS) entry which is preliminary data.</text>
</comment>
<keyword evidence="2" id="KW-0288">FMN</keyword>
<dbReference type="SUPFAM" id="SSF51679">
    <property type="entry name" value="Bacterial luciferase-like"/>
    <property type="match status" value="1"/>
</dbReference>
<dbReference type="InterPro" id="IPR011251">
    <property type="entry name" value="Luciferase-like_dom"/>
</dbReference>
<reference evidence="6 7" key="1">
    <citation type="submission" date="2020-10" db="EMBL/GenBank/DDBJ databases">
        <title>Connecting structure to function with the recovery of over 1000 high-quality activated sludge metagenome-assembled genomes encoding full-length rRNA genes using long-read sequencing.</title>
        <authorList>
            <person name="Singleton C.M."/>
            <person name="Petriglieri F."/>
            <person name="Kristensen J.M."/>
            <person name="Kirkegaard R.H."/>
            <person name="Michaelsen T.Y."/>
            <person name="Andersen M.H."/>
            <person name="Karst S.M."/>
            <person name="Dueholm M.S."/>
            <person name="Nielsen P.H."/>
            <person name="Albertsen M."/>
        </authorList>
    </citation>
    <scope>NUCLEOTIDE SEQUENCE [LARGE SCALE GENOMIC DNA]</scope>
    <source>
        <strain evidence="6">Lyne_18-Q3-R50-59_MAXAC.006</strain>
    </source>
</reference>